<feature type="domain" description="Solute-binding protein family 5" evidence="5">
    <location>
        <begin position="93"/>
        <end position="463"/>
    </location>
</feature>
<dbReference type="InterPro" id="IPR039424">
    <property type="entry name" value="SBP_5"/>
</dbReference>
<evidence type="ECO:0000313" key="7">
    <source>
        <dbReference type="Proteomes" id="UP000325291"/>
    </source>
</evidence>
<dbReference type="Pfam" id="PF00496">
    <property type="entry name" value="SBP_bac_5"/>
    <property type="match status" value="1"/>
</dbReference>
<evidence type="ECO:0000259" key="5">
    <source>
        <dbReference type="Pfam" id="PF00496"/>
    </source>
</evidence>
<dbReference type="Gene3D" id="3.40.190.10">
    <property type="entry name" value="Periplasmic binding protein-like II"/>
    <property type="match status" value="1"/>
</dbReference>
<proteinExistence type="inferred from homology"/>
<keyword evidence="3" id="KW-0732">Signal</keyword>
<dbReference type="SUPFAM" id="SSF53850">
    <property type="entry name" value="Periplasmic binding protein-like II"/>
    <property type="match status" value="1"/>
</dbReference>
<feature type="transmembrane region" description="Helical" evidence="4">
    <location>
        <begin position="26"/>
        <end position="46"/>
    </location>
</feature>
<keyword evidence="7" id="KW-1185">Reference proteome</keyword>
<comment type="caution">
    <text evidence="6">The sequence shown here is derived from an EMBL/GenBank/DDBJ whole genome shotgun (WGS) entry which is preliminary data.</text>
</comment>
<evidence type="ECO:0000256" key="1">
    <source>
        <dbReference type="ARBA" id="ARBA00004418"/>
    </source>
</evidence>
<dbReference type="GO" id="GO:1904680">
    <property type="term" value="F:peptide transmembrane transporter activity"/>
    <property type="evidence" value="ECO:0007669"/>
    <property type="project" value="TreeGrafter"/>
</dbReference>
<dbReference type="EMBL" id="VINQ01000020">
    <property type="protein sequence ID" value="KAA0910017.1"/>
    <property type="molecule type" value="Genomic_DNA"/>
</dbReference>
<dbReference type="GO" id="GO:0043190">
    <property type="term" value="C:ATP-binding cassette (ABC) transporter complex"/>
    <property type="evidence" value="ECO:0007669"/>
    <property type="project" value="InterPro"/>
</dbReference>
<dbReference type="GO" id="GO:0015833">
    <property type="term" value="P:peptide transport"/>
    <property type="evidence" value="ECO:0007669"/>
    <property type="project" value="TreeGrafter"/>
</dbReference>
<keyword evidence="4" id="KW-1133">Transmembrane helix</keyword>
<gene>
    <name evidence="6" type="ORF">FLO80_18740</name>
</gene>
<dbReference type="PIRSF" id="PIRSF002741">
    <property type="entry name" value="MppA"/>
    <property type="match status" value="1"/>
</dbReference>
<dbReference type="InterPro" id="IPR030678">
    <property type="entry name" value="Peptide/Ni-bd"/>
</dbReference>
<evidence type="ECO:0000256" key="3">
    <source>
        <dbReference type="ARBA" id="ARBA00022729"/>
    </source>
</evidence>
<dbReference type="PANTHER" id="PTHR30290">
    <property type="entry name" value="PERIPLASMIC BINDING COMPONENT OF ABC TRANSPORTER"/>
    <property type="match status" value="1"/>
</dbReference>
<dbReference type="InterPro" id="IPR000914">
    <property type="entry name" value="SBP_5_dom"/>
</dbReference>
<reference evidence="6 7" key="1">
    <citation type="submission" date="2019-07" db="EMBL/GenBank/DDBJ databases">
        <title>Aquicoccus porphyridii gen. nov., sp. nov., isolated from a small marine red alga, Porphyridium marinum.</title>
        <authorList>
            <person name="Liu L."/>
        </authorList>
    </citation>
    <scope>NUCLEOTIDE SEQUENCE [LARGE SCALE GENOMIC DNA]</scope>
    <source>
        <strain evidence="6 7">L1 8-17</strain>
    </source>
</reference>
<dbReference type="Gene3D" id="3.10.105.10">
    <property type="entry name" value="Dipeptide-binding Protein, Domain 3"/>
    <property type="match status" value="1"/>
</dbReference>
<dbReference type="CDD" id="cd08502">
    <property type="entry name" value="PBP2_NikA_DppA_OppA_like_16"/>
    <property type="match status" value="1"/>
</dbReference>
<dbReference type="Gene3D" id="3.90.76.10">
    <property type="entry name" value="Dipeptide-binding Protein, Domain 1"/>
    <property type="match status" value="1"/>
</dbReference>
<evidence type="ECO:0000256" key="4">
    <source>
        <dbReference type="SAM" id="Phobius"/>
    </source>
</evidence>
<keyword evidence="4" id="KW-0472">Membrane</keyword>
<dbReference type="Proteomes" id="UP000325291">
    <property type="component" value="Unassembled WGS sequence"/>
</dbReference>
<evidence type="ECO:0000313" key="6">
    <source>
        <dbReference type="EMBL" id="KAA0910017.1"/>
    </source>
</evidence>
<comment type="subcellular location">
    <subcellularLocation>
        <location evidence="1">Periplasm</location>
    </subcellularLocation>
</comment>
<protein>
    <submittedName>
        <fullName evidence="6">ABC transporter substrate-binding protein</fullName>
    </submittedName>
</protein>
<keyword evidence="4" id="KW-0812">Transmembrane</keyword>
<sequence>MNEITPSSLREGAPQTRRARAGLARAALLSAGITIAVGLGVVTASAQDTKVVRYVGFSEPKTLDPVANWLAVTFEHGYMVYDTLFARDSQGRPQPQMVETWEVSDDKAHYTFTLRDGLTFHDGSPVEAADAVASIERWAQKDSAGKKLVEFGMKTTVIDAKTFEVTLDTPALWLLNAFAKPTTGPLFVFREEEARKFKATEPVDTIIGSGPFKFLPEEHRPGSKLVYAKNEDYVPRDEPADYLSGGKKVHIDRVEWIVLPDASSAINALVAGEVDIVQRPSLDLLPILEASPDVGLQVNDEQGMIGFLRMNHTQRDMDSQAARRAVALAIDQKDFLRSVAGVSGEFWSECYSFFGCGGRLESTAGMEDLMTPDPEKAKALMKEAGFTGEPIAVLGASDSTVLKEFAVVLAENMQSVGMNVDLRMSDIASMLGSLSNRDAPEGGGWSVFPMTAMAFTFDDPIGNFWLQSKCEENPFKGWPCNAHMEELLAAWARETDEEKAMEITRQIQKAAAEDLPIVPLGQFRYPVAHRTSVSGMLKAPMSVFWNIDQQM</sequence>
<name>A0A5A9YYW4_9RHOB</name>
<dbReference type="GO" id="GO:0030288">
    <property type="term" value="C:outer membrane-bounded periplasmic space"/>
    <property type="evidence" value="ECO:0007669"/>
    <property type="project" value="UniProtKB-ARBA"/>
</dbReference>
<dbReference type="PANTHER" id="PTHR30290:SF38">
    <property type="entry name" value="D,D-DIPEPTIDE-BINDING PERIPLASMIC PROTEIN DDPA-RELATED"/>
    <property type="match status" value="1"/>
</dbReference>
<evidence type="ECO:0000256" key="2">
    <source>
        <dbReference type="ARBA" id="ARBA00005695"/>
    </source>
</evidence>
<dbReference type="RefSeq" id="WP_111368931.1">
    <property type="nucleotide sequence ID" value="NZ_VINQ01000020.1"/>
</dbReference>
<organism evidence="6 7">
    <name type="scientific">Aquicoccus porphyridii</name>
    <dbReference type="NCBI Taxonomy" id="1852029"/>
    <lineage>
        <taxon>Bacteria</taxon>
        <taxon>Pseudomonadati</taxon>
        <taxon>Pseudomonadota</taxon>
        <taxon>Alphaproteobacteria</taxon>
        <taxon>Rhodobacterales</taxon>
        <taxon>Paracoccaceae</taxon>
        <taxon>Aquicoccus</taxon>
    </lineage>
</organism>
<comment type="similarity">
    <text evidence="2">Belongs to the bacterial solute-binding protein 5 family.</text>
</comment>
<accession>A0A5A9YYW4</accession>
<dbReference type="AlphaFoldDB" id="A0A5A9YYW4"/>